<dbReference type="Proteomes" id="UP001516472">
    <property type="component" value="Unassembled WGS sequence"/>
</dbReference>
<feature type="compositionally biased region" description="Low complexity" evidence="7">
    <location>
        <begin position="444"/>
        <end position="458"/>
    </location>
</feature>
<dbReference type="CDD" id="cd14014">
    <property type="entry name" value="STKc_PknB_like"/>
    <property type="match status" value="1"/>
</dbReference>
<feature type="region of interest" description="Disordered" evidence="7">
    <location>
        <begin position="438"/>
        <end position="459"/>
    </location>
</feature>
<keyword evidence="10" id="KW-1185">Reference proteome</keyword>
<dbReference type="InterPro" id="IPR011990">
    <property type="entry name" value="TPR-like_helical_dom_sf"/>
</dbReference>
<comment type="caution">
    <text evidence="9">The sequence shown here is derived from an EMBL/GenBank/DDBJ whole genome shotgun (WGS) entry which is preliminary data.</text>
</comment>
<dbReference type="Gene3D" id="1.25.40.10">
    <property type="entry name" value="Tetratricopeptide repeat domain"/>
    <property type="match status" value="1"/>
</dbReference>
<proteinExistence type="predicted"/>
<keyword evidence="2 6" id="KW-0547">Nucleotide-binding</keyword>
<accession>A0ABR9PJA0</accession>
<reference evidence="9 10" key="1">
    <citation type="submission" date="2020-02" db="EMBL/GenBank/DDBJ databases">
        <authorList>
            <person name="Babadi Z.K."/>
            <person name="Risdian C."/>
            <person name="Ebrahimipour G.H."/>
            <person name="Wink J."/>
        </authorList>
    </citation>
    <scope>NUCLEOTIDE SEQUENCE [LARGE SCALE GENOMIC DNA]</scope>
    <source>
        <strain evidence="9 10">ZKHCc1 1396</strain>
    </source>
</reference>
<dbReference type="Gene3D" id="3.30.200.20">
    <property type="entry name" value="Phosphorylase Kinase, domain 1"/>
    <property type="match status" value="1"/>
</dbReference>
<feature type="region of interest" description="Disordered" evidence="7">
    <location>
        <begin position="514"/>
        <end position="547"/>
    </location>
</feature>
<evidence type="ECO:0000256" key="6">
    <source>
        <dbReference type="PROSITE-ProRule" id="PRU10141"/>
    </source>
</evidence>
<evidence type="ECO:0000256" key="1">
    <source>
        <dbReference type="ARBA" id="ARBA00022679"/>
    </source>
</evidence>
<keyword evidence="3 9" id="KW-0418">Kinase</keyword>
<dbReference type="InterPro" id="IPR017441">
    <property type="entry name" value="Protein_kinase_ATP_BS"/>
</dbReference>
<feature type="region of interest" description="Disordered" evidence="7">
    <location>
        <begin position="333"/>
        <end position="364"/>
    </location>
</feature>
<evidence type="ECO:0000256" key="2">
    <source>
        <dbReference type="ARBA" id="ARBA00022741"/>
    </source>
</evidence>
<evidence type="ECO:0000259" key="8">
    <source>
        <dbReference type="PROSITE" id="PS50011"/>
    </source>
</evidence>
<gene>
    <name evidence="9" type="ORF">G4177_07500</name>
</gene>
<dbReference type="PANTHER" id="PTHR43289:SF6">
    <property type="entry name" value="SERINE_THREONINE-PROTEIN KINASE NEKL-3"/>
    <property type="match status" value="1"/>
</dbReference>
<feature type="compositionally biased region" description="Pro residues" evidence="7">
    <location>
        <begin position="339"/>
        <end position="354"/>
    </location>
</feature>
<protein>
    <submittedName>
        <fullName evidence="9">Protein kinase</fullName>
    </submittedName>
</protein>
<feature type="compositionally biased region" description="Basic and acidic residues" evidence="7">
    <location>
        <begin position="515"/>
        <end position="526"/>
    </location>
</feature>
<dbReference type="InterPro" id="IPR019734">
    <property type="entry name" value="TPR_rpt"/>
</dbReference>
<feature type="compositionally biased region" description="Low complexity" evidence="7">
    <location>
        <begin position="355"/>
        <end position="364"/>
    </location>
</feature>
<dbReference type="Gene3D" id="1.10.510.10">
    <property type="entry name" value="Transferase(Phosphotransferase) domain 1"/>
    <property type="match status" value="1"/>
</dbReference>
<dbReference type="PROSITE" id="PS00109">
    <property type="entry name" value="PROTEIN_KINASE_TYR"/>
    <property type="match status" value="1"/>
</dbReference>
<name>A0ABR9PJA0_9BACT</name>
<evidence type="ECO:0000313" key="9">
    <source>
        <dbReference type="EMBL" id="MBE4748023.1"/>
    </source>
</evidence>
<dbReference type="GO" id="GO:0016301">
    <property type="term" value="F:kinase activity"/>
    <property type="evidence" value="ECO:0007669"/>
    <property type="project" value="UniProtKB-KW"/>
</dbReference>
<evidence type="ECO:0000256" key="7">
    <source>
        <dbReference type="SAM" id="MobiDB-lite"/>
    </source>
</evidence>
<dbReference type="SUPFAM" id="SSF56112">
    <property type="entry name" value="Protein kinase-like (PK-like)"/>
    <property type="match status" value="1"/>
</dbReference>
<dbReference type="InterPro" id="IPR008266">
    <property type="entry name" value="Tyr_kinase_AS"/>
</dbReference>
<keyword evidence="1" id="KW-0808">Transferase</keyword>
<dbReference type="InterPro" id="IPR000719">
    <property type="entry name" value="Prot_kinase_dom"/>
</dbReference>
<keyword evidence="4 6" id="KW-0067">ATP-binding</keyword>
<evidence type="ECO:0000256" key="4">
    <source>
        <dbReference type="ARBA" id="ARBA00022840"/>
    </source>
</evidence>
<dbReference type="Pfam" id="PF00069">
    <property type="entry name" value="Pkinase"/>
    <property type="match status" value="1"/>
</dbReference>
<keyword evidence="5" id="KW-0802">TPR repeat</keyword>
<organism evidence="9 10">
    <name type="scientific">Corallococcus soli</name>
    <dbReference type="NCBI Taxonomy" id="2710757"/>
    <lineage>
        <taxon>Bacteria</taxon>
        <taxon>Pseudomonadati</taxon>
        <taxon>Myxococcota</taxon>
        <taxon>Myxococcia</taxon>
        <taxon>Myxococcales</taxon>
        <taxon>Cystobacterineae</taxon>
        <taxon>Myxococcaceae</taxon>
        <taxon>Corallococcus</taxon>
    </lineage>
</organism>
<dbReference type="PROSITE" id="PS50005">
    <property type="entry name" value="TPR"/>
    <property type="match status" value="1"/>
</dbReference>
<evidence type="ECO:0000256" key="3">
    <source>
        <dbReference type="ARBA" id="ARBA00022777"/>
    </source>
</evidence>
<dbReference type="SUPFAM" id="SSF48452">
    <property type="entry name" value="TPR-like"/>
    <property type="match status" value="1"/>
</dbReference>
<dbReference type="PROSITE" id="PS50011">
    <property type="entry name" value="PROTEIN_KINASE_DOM"/>
    <property type="match status" value="1"/>
</dbReference>
<dbReference type="PANTHER" id="PTHR43289">
    <property type="entry name" value="MITOGEN-ACTIVATED PROTEIN KINASE KINASE KINASE 20-RELATED"/>
    <property type="match status" value="1"/>
</dbReference>
<evidence type="ECO:0000256" key="5">
    <source>
        <dbReference type="PROSITE-ProRule" id="PRU00339"/>
    </source>
</evidence>
<sequence>MALQAGDVFGRYELVSWLGRGGMAETWRAQLVGDAGVTKPVLIKKVLPEYADDEAFISMFISEARISATLSHGNVAQVFDFGRVDGEYFLAMEFVDGQPLHRVLKRAIKSGMAALPIPIAVFVVMEMCRGLHYAHSRTDGSGKPLGIVHRDISPDNVLLGYEGQVKIVDFGIAKAQLLRGFKTAPGVVKGKYLYFSPEQARGEDVDARTDVWATGVVLYELLCGKLPVEGPPHVVMMRVGRGEIPAPSVLRSDLPKELNDIVMKALTPNREHRFESSHAFEDALAGFLYSNYPRFSAMTIANLLRVLFRGDLAQEGRELSVPGSFLEEMKSWRESPVANKPPAPRPLEPPPTRPIPAAKAPVAKPAERTAIEASPALSPRVMLGLAAGGLLTVGACLWLLMEPPSSQHMATAPRPIPFRPAMPNARQVPKPPEVKVEAVEKESPQAAPTASAPPAATTVLGKEAEDVSGMVKYVYGAKDDQIEAAVDMANLCKEKYPNNPECRELLQFALSRSATSREARQREHELIQGPPRRRVESRPAPKRAPGPASWITEIQTQVAALNMQGRPQEALKVAQACVDTAPATPECHLMLGVLYAKVQALDMSRQHYERFLALAPADHPRRQRVADILSDSRKAPATGSGLE</sequence>
<dbReference type="EMBL" id="JAAIYO010000002">
    <property type="protein sequence ID" value="MBE4748023.1"/>
    <property type="molecule type" value="Genomic_DNA"/>
</dbReference>
<dbReference type="PROSITE" id="PS00107">
    <property type="entry name" value="PROTEIN_KINASE_ATP"/>
    <property type="match status" value="1"/>
</dbReference>
<feature type="domain" description="Protein kinase" evidence="8">
    <location>
        <begin position="12"/>
        <end position="288"/>
    </location>
</feature>
<evidence type="ECO:0000313" key="10">
    <source>
        <dbReference type="Proteomes" id="UP001516472"/>
    </source>
</evidence>
<feature type="repeat" description="TPR" evidence="5">
    <location>
        <begin position="585"/>
        <end position="618"/>
    </location>
</feature>
<dbReference type="RefSeq" id="WP_193347471.1">
    <property type="nucleotide sequence ID" value="NZ_JAAIYO010000002.1"/>
</dbReference>
<feature type="binding site" evidence="6">
    <location>
        <position position="45"/>
    </location>
    <ligand>
        <name>ATP</name>
        <dbReference type="ChEBI" id="CHEBI:30616"/>
    </ligand>
</feature>
<dbReference type="InterPro" id="IPR011009">
    <property type="entry name" value="Kinase-like_dom_sf"/>
</dbReference>